<proteinExistence type="predicted"/>
<keyword evidence="2" id="KW-0732">Signal</keyword>
<feature type="signal peptide" evidence="2">
    <location>
        <begin position="1"/>
        <end position="25"/>
    </location>
</feature>
<organism evidence="3 4">
    <name type="scientific">Streptomyces polyasparticus</name>
    <dbReference type="NCBI Taxonomy" id="2767826"/>
    <lineage>
        <taxon>Bacteria</taxon>
        <taxon>Bacillati</taxon>
        <taxon>Actinomycetota</taxon>
        <taxon>Actinomycetes</taxon>
        <taxon>Kitasatosporales</taxon>
        <taxon>Streptomycetaceae</taxon>
        <taxon>Streptomyces</taxon>
    </lineage>
</organism>
<evidence type="ECO:0000313" key="3">
    <source>
        <dbReference type="EMBL" id="MBC9712384.1"/>
    </source>
</evidence>
<evidence type="ECO:0000313" key="4">
    <source>
        <dbReference type="Proteomes" id="UP000642284"/>
    </source>
</evidence>
<feature type="compositionally biased region" description="Gly residues" evidence="1">
    <location>
        <begin position="131"/>
        <end position="144"/>
    </location>
</feature>
<protein>
    <recommendedName>
        <fullName evidence="5">Lipoprotein</fullName>
    </recommendedName>
</protein>
<name>A0ABR7SB52_9ACTN</name>
<evidence type="ECO:0000256" key="2">
    <source>
        <dbReference type="SAM" id="SignalP"/>
    </source>
</evidence>
<dbReference type="EMBL" id="JACTVJ010000004">
    <property type="protein sequence ID" value="MBC9712384.1"/>
    <property type="molecule type" value="Genomic_DNA"/>
</dbReference>
<comment type="caution">
    <text evidence="3">The sequence shown here is derived from an EMBL/GenBank/DDBJ whole genome shotgun (WGS) entry which is preliminary data.</text>
</comment>
<dbReference type="RefSeq" id="WP_187812840.1">
    <property type="nucleotide sequence ID" value="NZ_JACTVJ010000004.1"/>
</dbReference>
<gene>
    <name evidence="3" type="ORF">H9Y04_07340</name>
</gene>
<dbReference type="Proteomes" id="UP000642284">
    <property type="component" value="Unassembled WGS sequence"/>
</dbReference>
<feature type="chain" id="PRO_5045954848" description="Lipoprotein" evidence="2">
    <location>
        <begin position="26"/>
        <end position="144"/>
    </location>
</feature>
<dbReference type="PROSITE" id="PS51257">
    <property type="entry name" value="PROKAR_LIPOPROTEIN"/>
    <property type="match status" value="1"/>
</dbReference>
<keyword evidence="4" id="KW-1185">Reference proteome</keyword>
<feature type="region of interest" description="Disordered" evidence="1">
    <location>
        <begin position="120"/>
        <end position="144"/>
    </location>
</feature>
<accession>A0ABR7SB52</accession>
<sequence length="144" mass="15098">MRLRPHIAQLACAAALFAVVGCSGASDDPVPEIVTGSLEEIAAKADCEPNVQTDAAELRQANCRNGEGRFILTTFATARGQREWINEANDYGGTYLVGRKWVASGEEKVVMSLRGRLGGTVERAGHHSGSSGAGGNGHTGGHQH</sequence>
<evidence type="ECO:0000256" key="1">
    <source>
        <dbReference type="SAM" id="MobiDB-lite"/>
    </source>
</evidence>
<evidence type="ECO:0008006" key="5">
    <source>
        <dbReference type="Google" id="ProtNLM"/>
    </source>
</evidence>
<reference evidence="3 4" key="1">
    <citation type="submission" date="2020-08" db="EMBL/GenBank/DDBJ databases">
        <title>Genemic of Streptomyces polyaspartic.</title>
        <authorList>
            <person name="Liu W."/>
        </authorList>
    </citation>
    <scope>NUCLEOTIDE SEQUENCE [LARGE SCALE GENOMIC DNA]</scope>
    <source>
        <strain evidence="3 4">TRM66268-LWL</strain>
    </source>
</reference>